<dbReference type="SMART" id="SM00186">
    <property type="entry name" value="FBG"/>
    <property type="match status" value="1"/>
</dbReference>
<name>A0A9D4EEY0_DREPO</name>
<evidence type="ECO:0000313" key="4">
    <source>
        <dbReference type="EMBL" id="KAH3779364.1"/>
    </source>
</evidence>
<dbReference type="PANTHER" id="PTHR19143">
    <property type="entry name" value="FIBRINOGEN/TENASCIN/ANGIOPOEITIN"/>
    <property type="match status" value="1"/>
</dbReference>
<organism evidence="4 5">
    <name type="scientific">Dreissena polymorpha</name>
    <name type="common">Zebra mussel</name>
    <name type="synonym">Mytilus polymorpha</name>
    <dbReference type="NCBI Taxonomy" id="45954"/>
    <lineage>
        <taxon>Eukaryota</taxon>
        <taxon>Metazoa</taxon>
        <taxon>Spiralia</taxon>
        <taxon>Lophotrochozoa</taxon>
        <taxon>Mollusca</taxon>
        <taxon>Bivalvia</taxon>
        <taxon>Autobranchia</taxon>
        <taxon>Heteroconchia</taxon>
        <taxon>Euheterodonta</taxon>
        <taxon>Imparidentia</taxon>
        <taxon>Neoheterodontei</taxon>
        <taxon>Myida</taxon>
        <taxon>Dreissenoidea</taxon>
        <taxon>Dreissenidae</taxon>
        <taxon>Dreissena</taxon>
    </lineage>
</organism>
<dbReference type="OrthoDB" id="6273946at2759"/>
<dbReference type="Pfam" id="PF00147">
    <property type="entry name" value="Fibrinogen_C"/>
    <property type="match status" value="1"/>
</dbReference>
<feature type="chain" id="PRO_5039731672" description="Fibrinogen C-terminal domain-containing protein" evidence="2">
    <location>
        <begin position="23"/>
        <end position="471"/>
    </location>
</feature>
<dbReference type="InterPro" id="IPR002181">
    <property type="entry name" value="Fibrinogen_a/b/g_C_dom"/>
</dbReference>
<keyword evidence="2" id="KW-0732">Signal</keyword>
<proteinExistence type="predicted"/>
<feature type="coiled-coil region" evidence="1">
    <location>
        <begin position="37"/>
        <end position="71"/>
    </location>
</feature>
<feature type="signal peptide" evidence="2">
    <location>
        <begin position="1"/>
        <end position="22"/>
    </location>
</feature>
<evidence type="ECO:0000259" key="3">
    <source>
        <dbReference type="PROSITE" id="PS51406"/>
    </source>
</evidence>
<comment type="caution">
    <text evidence="4">The sequence shown here is derived from an EMBL/GenBank/DDBJ whole genome shotgun (WGS) entry which is preliminary data.</text>
</comment>
<dbReference type="Proteomes" id="UP000828390">
    <property type="component" value="Unassembled WGS sequence"/>
</dbReference>
<dbReference type="InterPro" id="IPR050373">
    <property type="entry name" value="Fibrinogen_C-term_domain"/>
</dbReference>
<keyword evidence="1" id="KW-0175">Coiled coil</keyword>
<protein>
    <recommendedName>
        <fullName evidence="3">Fibrinogen C-terminal domain-containing protein</fullName>
    </recommendedName>
</protein>
<dbReference type="Gene3D" id="3.90.215.10">
    <property type="entry name" value="Gamma Fibrinogen, chain A, domain 1"/>
    <property type="match status" value="1"/>
</dbReference>
<keyword evidence="5" id="KW-1185">Reference proteome</keyword>
<dbReference type="PROSITE" id="PS51406">
    <property type="entry name" value="FIBRINOGEN_C_2"/>
    <property type="match status" value="1"/>
</dbReference>
<sequence length="471" mass="54407">MDFKNKMLLHMLYLVLFQTVSSQSLRETSTSRIMKRLDKLEDDVLVLKEENDLCKNDISILSDELRNLRKDFDEEIKLRRGGTSNRLTASSGQDVSHYKEQPAIAQRGSCDCDGIVREYKNAMHAFKSEKSVNMMLHKKVDEIRKEHDLEIGNLREMFNNAVSILNSTDRTLRLDMDTIKNETKANMSAAQKLVHDSYSVCQKEINHTRAYFKNGLLQVNESLTDRSLSASQEISRILSDIVNLKTSDQILKTVTDNLTQRIYPHYSCDTAERSGEYTIYPSSHMNGVRVYCYKESTNRGWIVIQRRADGSVNFTRTWADYKSGFGNLSGEFWLGNEHIYQLTKDEPRELRIDMEMFNGTKRYALYSKFSISSESEKYKLRVAEYSGDTVDNLALHNVRSFSTFDADNDVSVFSCCACMYGGGWWYYNCHPVNLNGKYFQRSDKVAWAQGIHWRSLTSFDTSLKFVAMNIR</sequence>
<dbReference type="SUPFAM" id="SSF56496">
    <property type="entry name" value="Fibrinogen C-terminal domain-like"/>
    <property type="match status" value="1"/>
</dbReference>
<accession>A0A9D4EEY0</accession>
<evidence type="ECO:0000256" key="2">
    <source>
        <dbReference type="SAM" id="SignalP"/>
    </source>
</evidence>
<reference evidence="4" key="2">
    <citation type="submission" date="2020-11" db="EMBL/GenBank/DDBJ databases">
        <authorList>
            <person name="McCartney M.A."/>
            <person name="Auch B."/>
            <person name="Kono T."/>
            <person name="Mallez S."/>
            <person name="Becker A."/>
            <person name="Gohl D.M."/>
            <person name="Silverstein K.A.T."/>
            <person name="Koren S."/>
            <person name="Bechman K.B."/>
            <person name="Herman A."/>
            <person name="Abrahante J.E."/>
            <person name="Garbe J."/>
        </authorList>
    </citation>
    <scope>NUCLEOTIDE SEQUENCE</scope>
    <source>
        <strain evidence="4">Duluth1</strain>
        <tissue evidence="4">Whole animal</tissue>
    </source>
</reference>
<gene>
    <name evidence="4" type="ORF">DPMN_157166</name>
</gene>
<reference evidence="4" key="1">
    <citation type="journal article" date="2019" name="bioRxiv">
        <title>The Genome of the Zebra Mussel, Dreissena polymorpha: A Resource for Invasive Species Research.</title>
        <authorList>
            <person name="McCartney M.A."/>
            <person name="Auch B."/>
            <person name="Kono T."/>
            <person name="Mallez S."/>
            <person name="Zhang Y."/>
            <person name="Obille A."/>
            <person name="Becker A."/>
            <person name="Abrahante J.E."/>
            <person name="Garbe J."/>
            <person name="Badalamenti J.P."/>
            <person name="Herman A."/>
            <person name="Mangelson H."/>
            <person name="Liachko I."/>
            <person name="Sullivan S."/>
            <person name="Sone E.D."/>
            <person name="Koren S."/>
            <person name="Silverstein K.A.T."/>
            <person name="Beckman K.B."/>
            <person name="Gohl D.M."/>
        </authorList>
    </citation>
    <scope>NUCLEOTIDE SEQUENCE</scope>
    <source>
        <strain evidence="4">Duluth1</strain>
        <tissue evidence="4">Whole animal</tissue>
    </source>
</reference>
<dbReference type="CDD" id="cd00087">
    <property type="entry name" value="FReD"/>
    <property type="match status" value="1"/>
</dbReference>
<dbReference type="InterPro" id="IPR036056">
    <property type="entry name" value="Fibrinogen-like_C"/>
</dbReference>
<feature type="domain" description="Fibrinogen C-terminal" evidence="3">
    <location>
        <begin position="259"/>
        <end position="471"/>
    </location>
</feature>
<dbReference type="InterPro" id="IPR014716">
    <property type="entry name" value="Fibrinogen_a/b/g_C_1"/>
</dbReference>
<dbReference type="AlphaFoldDB" id="A0A9D4EEY0"/>
<evidence type="ECO:0000313" key="5">
    <source>
        <dbReference type="Proteomes" id="UP000828390"/>
    </source>
</evidence>
<dbReference type="GO" id="GO:0005615">
    <property type="term" value="C:extracellular space"/>
    <property type="evidence" value="ECO:0007669"/>
    <property type="project" value="TreeGrafter"/>
</dbReference>
<evidence type="ECO:0000256" key="1">
    <source>
        <dbReference type="SAM" id="Coils"/>
    </source>
</evidence>
<dbReference type="EMBL" id="JAIWYP010000008">
    <property type="protein sequence ID" value="KAH3779364.1"/>
    <property type="molecule type" value="Genomic_DNA"/>
</dbReference>